<evidence type="ECO:0000256" key="1">
    <source>
        <dbReference type="SAM" id="Phobius"/>
    </source>
</evidence>
<proteinExistence type="predicted"/>
<name>A0A0G1X5A1_UNCK3</name>
<keyword evidence="1" id="KW-1133">Transmembrane helix</keyword>
<dbReference type="Proteomes" id="UP000034913">
    <property type="component" value="Unassembled WGS sequence"/>
</dbReference>
<organism evidence="2 3">
    <name type="scientific">candidate division Kazan bacterium GW2011_GWB1_52_7</name>
    <dbReference type="NCBI Taxonomy" id="1620414"/>
    <lineage>
        <taxon>Bacteria</taxon>
        <taxon>Bacteria division Kazan-3B-28</taxon>
    </lineage>
</organism>
<dbReference type="AlphaFoldDB" id="A0A0G1X5A1"/>
<protein>
    <submittedName>
        <fullName evidence="2">Uncharacterized protein</fullName>
    </submittedName>
</protein>
<dbReference type="EMBL" id="LCRB01000011">
    <property type="protein sequence ID" value="KKW26328.1"/>
    <property type="molecule type" value="Genomic_DNA"/>
</dbReference>
<reference evidence="2 3" key="1">
    <citation type="journal article" date="2015" name="Nature">
        <title>rRNA introns, odd ribosomes, and small enigmatic genomes across a large radiation of phyla.</title>
        <authorList>
            <person name="Brown C.T."/>
            <person name="Hug L.A."/>
            <person name="Thomas B.C."/>
            <person name="Sharon I."/>
            <person name="Castelle C.J."/>
            <person name="Singh A."/>
            <person name="Wilkins M.J."/>
            <person name="Williams K.H."/>
            <person name="Banfield J.F."/>
        </authorList>
    </citation>
    <scope>NUCLEOTIDE SEQUENCE [LARGE SCALE GENOMIC DNA]</scope>
</reference>
<keyword evidence="1" id="KW-0812">Transmembrane</keyword>
<keyword evidence="1" id="KW-0472">Membrane</keyword>
<sequence length="62" mass="7203">MEPTEKELRQTKIKWIAWFITVGILFWAVIELNRGNGWPTGVAFLATLIVLCMPDHYDEGPW</sequence>
<gene>
    <name evidence="2" type="ORF">VF00_C0011G0007</name>
</gene>
<evidence type="ECO:0000313" key="3">
    <source>
        <dbReference type="Proteomes" id="UP000034913"/>
    </source>
</evidence>
<comment type="caution">
    <text evidence="2">The sequence shown here is derived from an EMBL/GenBank/DDBJ whole genome shotgun (WGS) entry which is preliminary data.</text>
</comment>
<accession>A0A0G1X5A1</accession>
<evidence type="ECO:0000313" key="2">
    <source>
        <dbReference type="EMBL" id="KKW26328.1"/>
    </source>
</evidence>
<feature type="transmembrane region" description="Helical" evidence="1">
    <location>
        <begin position="12"/>
        <end position="30"/>
    </location>
</feature>